<dbReference type="Gene3D" id="3.50.30.30">
    <property type="match status" value="1"/>
</dbReference>
<feature type="transmembrane region" description="Helical" evidence="7">
    <location>
        <begin position="858"/>
        <end position="878"/>
    </location>
</feature>
<evidence type="ECO:0000313" key="11">
    <source>
        <dbReference type="Proteomes" id="UP000027982"/>
    </source>
</evidence>
<feature type="transmembrane region" description="Helical" evidence="7">
    <location>
        <begin position="797"/>
        <end position="816"/>
    </location>
</feature>
<dbReference type="SUPFAM" id="SSF52025">
    <property type="entry name" value="PA domain"/>
    <property type="match status" value="1"/>
</dbReference>
<dbReference type="Proteomes" id="UP000027982">
    <property type="component" value="Chromosome"/>
</dbReference>
<keyword evidence="10" id="KW-0547">Nucleotide-binding</keyword>
<evidence type="ECO:0000259" key="9">
    <source>
        <dbReference type="Pfam" id="PF02687"/>
    </source>
</evidence>
<protein>
    <submittedName>
        <fullName evidence="10">ABC transporter, ATP-binding protein</fullName>
    </submittedName>
</protein>
<dbReference type="GO" id="GO:0005886">
    <property type="term" value="C:plasma membrane"/>
    <property type="evidence" value="ECO:0007669"/>
    <property type="project" value="UniProtKB-SubCell"/>
</dbReference>
<dbReference type="RefSeq" id="WP_025226221.1">
    <property type="nucleotide sequence ID" value="NZ_CP007139.1"/>
</dbReference>
<evidence type="ECO:0000256" key="6">
    <source>
        <dbReference type="ARBA" id="ARBA00038076"/>
    </source>
</evidence>
<dbReference type="eggNOG" id="COG2234">
    <property type="taxonomic scope" value="Bacteria"/>
</dbReference>
<feature type="transmembrane region" description="Helical" evidence="7">
    <location>
        <begin position="1294"/>
        <end position="1316"/>
    </location>
</feature>
<feature type="domain" description="ABC3 transporter permease C-terminal" evidence="9">
    <location>
        <begin position="1211"/>
        <end position="1324"/>
    </location>
</feature>
<dbReference type="SUPFAM" id="SSF53187">
    <property type="entry name" value="Zn-dependent exopeptidases"/>
    <property type="match status" value="1"/>
</dbReference>
<feature type="transmembrane region" description="Helical" evidence="7">
    <location>
        <begin position="1209"/>
        <end position="1232"/>
    </location>
</feature>
<dbReference type="HOGENOM" id="CLU_240525_0_0_0"/>
<evidence type="ECO:0000256" key="5">
    <source>
        <dbReference type="ARBA" id="ARBA00023136"/>
    </source>
</evidence>
<dbReference type="STRING" id="661478.OP10G_1822"/>
<dbReference type="eggNOG" id="COG0577">
    <property type="taxonomic scope" value="Bacteria"/>
</dbReference>
<keyword evidence="2" id="KW-1003">Cell membrane</keyword>
<evidence type="ECO:0000256" key="8">
    <source>
        <dbReference type="SAM" id="SignalP"/>
    </source>
</evidence>
<dbReference type="GO" id="GO:0022857">
    <property type="term" value="F:transmembrane transporter activity"/>
    <property type="evidence" value="ECO:0007669"/>
    <property type="project" value="TreeGrafter"/>
</dbReference>
<keyword evidence="10" id="KW-0067">ATP-binding</keyword>
<sequence>MSLSRFLVILVALGTTALAYAQTTPDAVRGVYREILGQVKAERLRRDYERIAAFGSRMAGSPAEAKTFDLVQGELTNLGARNPRRHKYNITVPDPSAAATLTLGGKAIKLFPLWPNLVRTSTCDVAGPLLYGGDGSLESLRGLEVRDTIVVLEMGVGATWKNAAKLGAKAAIFVQPDDLPRANAETKYSGIPLDFPRFYLPLRDAGPVLAAAEHKERASLSCRQDWVVRTGQNLLMDLPGTDPAGTKEPIELVAYADAMSVIPGIAPGAEAISGPAVLMEAARIWSARPHRRPLRLTLLSGHGFALQGIRQHVESMLTGKEPAPYFSLTLDISSGSRAVGSYARAWFYDYHNEPVDPVRQISRTLRAHADLLAQIQNVAPSRMVLTDAANDGDGRTWKNNVPGKFSLECEPLLGAGFNALTFFTVEDSREHVDTPFDTLDRVNMANVRRQTVTVVAMLHHLLNDTSDDSSTSDYRIPLDRPHPSTMSLVGGFGTIAGQVVKYDPTKSFVPDTPVPDTLVVDLPRQKTTMGVRNEMIEKVGTDAKFSIIGHLPVTGYWDGDGISHIVRMQAYHLDPPTGQIDYAASWGTYGDDTYPIFFPLKTSYHESPLVVFKGVPVDLYDMVDPQSMQALTFAYIIDAETGSHPQDYGQYEEDFDNRLNPEVEDSHSIFLKPGVKYQLLAGGGPTDLRMILTNSRPGDDKGTGYETPPTGSRFYHLPLSVAKDIAGINATRIARFQKYRILSQGVLDLHKHAEDEIAAAEAALKEKDWPEADRHARAAWGYALRAHPVIQSTSNDVVNGVIFYLFLLIPFSYFMERLLVGHQLLMKQLGWSVGIFVGAFFLLRLIHPAFEIVSNPAMIFIGFVMGTLSLVVVSFILGKFETSLKAIRQAQSGVHEVDIKRSSVAMAAFNLGVSNMRRRKARTVLTTLTLVVMTFIVLSFMSIVSELQLNELPSNTQARYSGMLLRNPGLEPMQLATYRQLQNEFTGRGTVVRRAAYYGADLGETGVLTLQRAERVAEVRCLLGLDPDESKVLRPQDALLPGGRWFRPGESDVVILPAPLADQLKVEPNEVGKAKVSFAGVAYTVIGIADPGLLRSMIDLDGDGMMPADFSLSDKAQKESSSSTQAFRSYIRLDPATVFILPTETALGLGSDIRTIAVQFDRPAETRKALDGLMPRLRMNLYASVPNKTGEGLDVRQFSVLQGSKGTGMGLILIQLAIASIFVLNTMVASVYERTREIGIFSSIGLAPNHISMLFFAESLVYGVLGAVIGYFVAQASAKVIVATGSLPGLTLNFSSTSAVMSAGIVMGVVILSTIYPARKAAQIAAPARNDDVFQSEPDGDTWRLPLPFSIGEAEAGPLVHFLSEWLKAYEEYTIGDFVTSGTVFEVLSGDRLSYAVEATAWLAPYDLGISQKLRLVASPADVYGIYNLDLTLTRLAGDPENWPIVNQRFLANLRRQFLTWRTLKKEERARYDVEPPKPEAQPI</sequence>
<dbReference type="PANTHER" id="PTHR30572">
    <property type="entry name" value="MEMBRANE COMPONENT OF TRANSPORTER-RELATED"/>
    <property type="match status" value="1"/>
</dbReference>
<name>A0A068NR13_FIMGI</name>
<dbReference type="GO" id="GO:0005524">
    <property type="term" value="F:ATP binding"/>
    <property type="evidence" value="ECO:0007669"/>
    <property type="project" value="UniProtKB-KW"/>
</dbReference>
<feature type="transmembrane region" description="Helical" evidence="7">
    <location>
        <begin position="828"/>
        <end position="846"/>
    </location>
</feature>
<keyword evidence="4 7" id="KW-1133">Transmembrane helix</keyword>
<evidence type="ECO:0000256" key="2">
    <source>
        <dbReference type="ARBA" id="ARBA00022475"/>
    </source>
</evidence>
<evidence type="ECO:0000256" key="1">
    <source>
        <dbReference type="ARBA" id="ARBA00004651"/>
    </source>
</evidence>
<dbReference type="OrthoDB" id="9773692at2"/>
<keyword evidence="8" id="KW-0732">Signal</keyword>
<dbReference type="InterPro" id="IPR050250">
    <property type="entry name" value="Macrolide_Exporter_MacB"/>
</dbReference>
<keyword evidence="11" id="KW-1185">Reference proteome</keyword>
<evidence type="ECO:0000256" key="3">
    <source>
        <dbReference type="ARBA" id="ARBA00022692"/>
    </source>
</evidence>
<feature type="transmembrane region" description="Helical" evidence="7">
    <location>
        <begin position="924"/>
        <end position="944"/>
    </location>
</feature>
<dbReference type="EMBL" id="CP007139">
    <property type="protein sequence ID" value="AIE85190.1"/>
    <property type="molecule type" value="Genomic_DNA"/>
</dbReference>
<organism evidence="10 11">
    <name type="scientific">Fimbriimonas ginsengisoli Gsoil 348</name>
    <dbReference type="NCBI Taxonomy" id="661478"/>
    <lineage>
        <taxon>Bacteria</taxon>
        <taxon>Bacillati</taxon>
        <taxon>Armatimonadota</taxon>
        <taxon>Fimbriimonadia</taxon>
        <taxon>Fimbriimonadales</taxon>
        <taxon>Fimbriimonadaceae</taxon>
        <taxon>Fimbriimonas</taxon>
    </lineage>
</organism>
<feature type="signal peptide" evidence="8">
    <location>
        <begin position="1"/>
        <end position="21"/>
    </location>
</feature>
<dbReference type="Gene3D" id="3.40.630.10">
    <property type="entry name" value="Zn peptidases"/>
    <property type="match status" value="1"/>
</dbReference>
<reference evidence="10 11" key="1">
    <citation type="journal article" date="2014" name="PLoS ONE">
        <title>The first complete genome sequence of the class fimbriimonadia in the phylum armatimonadetes.</title>
        <authorList>
            <person name="Hu Z.Y."/>
            <person name="Wang Y.Z."/>
            <person name="Im W.T."/>
            <person name="Wang S.Y."/>
            <person name="Zhao G.P."/>
            <person name="Zheng H.J."/>
            <person name="Quan Z.X."/>
        </authorList>
    </citation>
    <scope>NUCLEOTIDE SEQUENCE [LARGE SCALE GENOMIC DNA]</scope>
    <source>
        <strain evidence="10">Gsoil 348</strain>
    </source>
</reference>
<evidence type="ECO:0000256" key="4">
    <source>
        <dbReference type="ARBA" id="ARBA00022989"/>
    </source>
</evidence>
<proteinExistence type="inferred from homology"/>
<feature type="transmembrane region" description="Helical" evidence="7">
    <location>
        <begin position="1253"/>
        <end position="1274"/>
    </location>
</feature>
<feature type="chain" id="PRO_5001651785" evidence="8">
    <location>
        <begin position="22"/>
        <end position="1484"/>
    </location>
</feature>
<dbReference type="Pfam" id="PF02687">
    <property type="entry name" value="FtsX"/>
    <property type="match status" value="1"/>
</dbReference>
<dbReference type="InterPro" id="IPR003838">
    <property type="entry name" value="ABC3_permease_C"/>
</dbReference>
<keyword evidence="5 7" id="KW-0472">Membrane</keyword>
<gene>
    <name evidence="10" type="ORF">OP10G_1822</name>
</gene>
<evidence type="ECO:0000313" key="10">
    <source>
        <dbReference type="EMBL" id="AIE85190.1"/>
    </source>
</evidence>
<dbReference type="InterPro" id="IPR046450">
    <property type="entry name" value="PA_dom_sf"/>
</dbReference>
<accession>A0A068NR13</accession>
<dbReference type="KEGG" id="fgi:OP10G_1822"/>
<comment type="subcellular location">
    <subcellularLocation>
        <location evidence="1">Cell membrane</location>
        <topology evidence="1">Multi-pass membrane protein</topology>
    </subcellularLocation>
</comment>
<evidence type="ECO:0000256" key="7">
    <source>
        <dbReference type="SAM" id="Phobius"/>
    </source>
</evidence>
<comment type="similarity">
    <text evidence="6">Belongs to the ABC-4 integral membrane protein family.</text>
</comment>
<dbReference type="PANTHER" id="PTHR30572:SF4">
    <property type="entry name" value="ABC TRANSPORTER PERMEASE YTRF"/>
    <property type="match status" value="1"/>
</dbReference>
<keyword evidence="3 7" id="KW-0812">Transmembrane</keyword>